<evidence type="ECO:0008006" key="3">
    <source>
        <dbReference type="Google" id="ProtNLM"/>
    </source>
</evidence>
<dbReference type="SUPFAM" id="SSF56219">
    <property type="entry name" value="DNase I-like"/>
    <property type="match status" value="1"/>
</dbReference>
<accession>A0AAE0AJT0</accession>
<name>A0AAE0AJT0_9ROSI</name>
<dbReference type="InterPro" id="IPR036691">
    <property type="entry name" value="Endo/exonu/phosph_ase_sf"/>
</dbReference>
<dbReference type="EMBL" id="JANJYJ010000004">
    <property type="protein sequence ID" value="KAK3219401.1"/>
    <property type="molecule type" value="Genomic_DNA"/>
</dbReference>
<proteinExistence type="predicted"/>
<dbReference type="Gene3D" id="3.60.10.10">
    <property type="entry name" value="Endonuclease/exonuclease/phosphatase"/>
    <property type="match status" value="1"/>
</dbReference>
<reference evidence="1" key="1">
    <citation type="journal article" date="2023" name="Plant J.">
        <title>Genome sequences and population genomics provide insights into the demographic history, inbreeding, and mutation load of two 'living fossil' tree species of Dipteronia.</title>
        <authorList>
            <person name="Feng Y."/>
            <person name="Comes H.P."/>
            <person name="Chen J."/>
            <person name="Zhu S."/>
            <person name="Lu R."/>
            <person name="Zhang X."/>
            <person name="Li P."/>
            <person name="Qiu J."/>
            <person name="Olsen K.M."/>
            <person name="Qiu Y."/>
        </authorList>
    </citation>
    <scope>NUCLEOTIDE SEQUENCE</scope>
    <source>
        <strain evidence="1">NBL</strain>
    </source>
</reference>
<keyword evidence="2" id="KW-1185">Reference proteome</keyword>
<protein>
    <recommendedName>
        <fullName evidence="3">Endonuclease/exonuclease/phosphatase domain-containing protein</fullName>
    </recommendedName>
</protein>
<dbReference type="AlphaFoldDB" id="A0AAE0AJT0"/>
<dbReference type="Proteomes" id="UP001281410">
    <property type="component" value="Unassembled WGS sequence"/>
</dbReference>
<gene>
    <name evidence="1" type="ORF">Dsin_013371</name>
</gene>
<organism evidence="1 2">
    <name type="scientific">Dipteronia sinensis</name>
    <dbReference type="NCBI Taxonomy" id="43782"/>
    <lineage>
        <taxon>Eukaryota</taxon>
        <taxon>Viridiplantae</taxon>
        <taxon>Streptophyta</taxon>
        <taxon>Embryophyta</taxon>
        <taxon>Tracheophyta</taxon>
        <taxon>Spermatophyta</taxon>
        <taxon>Magnoliopsida</taxon>
        <taxon>eudicotyledons</taxon>
        <taxon>Gunneridae</taxon>
        <taxon>Pentapetalae</taxon>
        <taxon>rosids</taxon>
        <taxon>malvids</taxon>
        <taxon>Sapindales</taxon>
        <taxon>Sapindaceae</taxon>
        <taxon>Hippocastanoideae</taxon>
        <taxon>Acereae</taxon>
        <taxon>Dipteronia</taxon>
    </lineage>
</organism>
<evidence type="ECO:0000313" key="1">
    <source>
        <dbReference type="EMBL" id="KAK3219401.1"/>
    </source>
</evidence>
<sequence>MLAISWNVRGLGKCEKRKVVCRMVAKYKLVVVFLQETKLSVFDSSVIRSQRGAVLTRGVWVDAEGASGGLITLWNEDRFMVHSCISSNRYIILEGELTGIKKKGGLL</sequence>
<comment type="caution">
    <text evidence="1">The sequence shown here is derived from an EMBL/GenBank/DDBJ whole genome shotgun (WGS) entry which is preliminary data.</text>
</comment>
<evidence type="ECO:0000313" key="2">
    <source>
        <dbReference type="Proteomes" id="UP001281410"/>
    </source>
</evidence>